<protein>
    <submittedName>
        <fullName evidence="2">Uncharacterized protein</fullName>
    </submittedName>
</protein>
<sequence length="131" mass="15153">MVISQRWCNSQALWSWDSVISSGCAYNTLYSTFYFGSSDGWGYHCEHVGWPKIFFFPETKWHRHHRHPSDVTHDEEQSKTSGTRSDQEKPIEATLYENVAAERGDNSTSWVGNGKCYLVGIDLVRYIYTDC</sequence>
<evidence type="ECO:0000313" key="2">
    <source>
        <dbReference type="EMBL" id="PTU17984.1"/>
    </source>
</evidence>
<dbReference type="VEuPathDB" id="FungiDB:P175DRAFT_0344307"/>
<dbReference type="GeneID" id="63809778"/>
<dbReference type="EMBL" id="MSFN02000008">
    <property type="protein sequence ID" value="PTU17984.1"/>
    <property type="molecule type" value="Genomic_DNA"/>
</dbReference>
<name>A0A2T5LNX8_9EURO</name>
<feature type="compositionally biased region" description="Basic and acidic residues" evidence="1">
    <location>
        <begin position="68"/>
        <end position="78"/>
    </location>
</feature>
<comment type="caution">
    <text evidence="2">The sequence shown here is derived from an EMBL/GenBank/DDBJ whole genome shotgun (WGS) entry which is preliminary data.</text>
</comment>
<feature type="region of interest" description="Disordered" evidence="1">
    <location>
        <begin position="65"/>
        <end position="91"/>
    </location>
</feature>
<organism evidence="2 3">
    <name type="scientific">Aspergillus ochraceoroseus IBT 24754</name>
    <dbReference type="NCBI Taxonomy" id="1392256"/>
    <lineage>
        <taxon>Eukaryota</taxon>
        <taxon>Fungi</taxon>
        <taxon>Dikarya</taxon>
        <taxon>Ascomycota</taxon>
        <taxon>Pezizomycotina</taxon>
        <taxon>Eurotiomycetes</taxon>
        <taxon>Eurotiomycetidae</taxon>
        <taxon>Eurotiales</taxon>
        <taxon>Aspergillaceae</taxon>
        <taxon>Aspergillus</taxon>
        <taxon>Aspergillus subgen. Nidulantes</taxon>
    </lineage>
</organism>
<evidence type="ECO:0000256" key="1">
    <source>
        <dbReference type="SAM" id="MobiDB-lite"/>
    </source>
</evidence>
<proteinExistence type="predicted"/>
<evidence type="ECO:0000313" key="3">
    <source>
        <dbReference type="Proteomes" id="UP000244073"/>
    </source>
</evidence>
<dbReference type="RefSeq" id="XP_040749376.1">
    <property type="nucleotide sequence ID" value="XM_040892896.1"/>
</dbReference>
<dbReference type="Proteomes" id="UP000244073">
    <property type="component" value="Unassembled WGS sequence"/>
</dbReference>
<dbReference type="AlphaFoldDB" id="A0A2T5LNX8"/>
<reference evidence="2 3" key="1">
    <citation type="journal article" date="2018" name="Proc. Natl. Acad. Sci. U.S.A.">
        <title>Linking secondary metabolites to gene clusters through genome sequencing of six diverse Aspergillus species.</title>
        <authorList>
            <person name="Kaerboelling I."/>
            <person name="Vesth T.C."/>
            <person name="Frisvad J.C."/>
            <person name="Nybo J.L."/>
            <person name="Theobald S."/>
            <person name="Kuo A."/>
            <person name="Bowyer P."/>
            <person name="Matsuda Y."/>
            <person name="Mondo S."/>
            <person name="Lyhne E.K."/>
            <person name="Kogle M.E."/>
            <person name="Clum A."/>
            <person name="Lipzen A."/>
            <person name="Salamov A."/>
            <person name="Ngan C.Y."/>
            <person name="Daum C."/>
            <person name="Chiniquy J."/>
            <person name="Barry K."/>
            <person name="LaButti K."/>
            <person name="Haridas S."/>
            <person name="Simmons B.A."/>
            <person name="Magnuson J.K."/>
            <person name="Mortensen U.H."/>
            <person name="Larsen T.O."/>
            <person name="Grigoriev I.V."/>
            <person name="Baker S.E."/>
            <person name="Andersen M.R."/>
        </authorList>
    </citation>
    <scope>NUCLEOTIDE SEQUENCE [LARGE SCALE GENOMIC DNA]</scope>
    <source>
        <strain evidence="2 3">IBT 24754</strain>
    </source>
</reference>
<accession>A0A2T5LNX8</accession>
<gene>
    <name evidence="2" type="ORF">P175DRAFT_0344307</name>
</gene>